<feature type="compositionally biased region" description="Basic and acidic residues" evidence="2">
    <location>
        <begin position="544"/>
        <end position="555"/>
    </location>
</feature>
<proteinExistence type="predicted"/>
<evidence type="ECO:0000313" key="4">
    <source>
        <dbReference type="EMBL" id="KAG6727521.1"/>
    </source>
</evidence>
<dbReference type="Proteomes" id="UP000811246">
    <property type="component" value="Chromosome 2"/>
</dbReference>
<evidence type="ECO:0000313" key="5">
    <source>
        <dbReference type="Proteomes" id="UP000811246"/>
    </source>
</evidence>
<feature type="compositionally biased region" description="Polar residues" evidence="2">
    <location>
        <begin position="646"/>
        <end position="669"/>
    </location>
</feature>
<dbReference type="GO" id="GO:0000124">
    <property type="term" value="C:SAGA complex"/>
    <property type="evidence" value="ECO:0007669"/>
    <property type="project" value="InterPro"/>
</dbReference>
<evidence type="ECO:0000256" key="2">
    <source>
        <dbReference type="SAM" id="MobiDB-lite"/>
    </source>
</evidence>
<feature type="region of interest" description="Disordered" evidence="2">
    <location>
        <begin position="382"/>
        <end position="401"/>
    </location>
</feature>
<feature type="compositionally biased region" description="Polar residues" evidence="2">
    <location>
        <begin position="1005"/>
        <end position="1014"/>
    </location>
</feature>
<evidence type="ECO:0000256" key="1">
    <source>
        <dbReference type="SAM" id="Coils"/>
    </source>
</evidence>
<feature type="compositionally biased region" description="Polar residues" evidence="2">
    <location>
        <begin position="386"/>
        <end position="396"/>
    </location>
</feature>
<dbReference type="GO" id="GO:0006357">
    <property type="term" value="P:regulation of transcription by RNA polymerase II"/>
    <property type="evidence" value="ECO:0007669"/>
    <property type="project" value="TreeGrafter"/>
</dbReference>
<feature type="compositionally biased region" description="Polar residues" evidence="2">
    <location>
        <begin position="924"/>
        <end position="964"/>
    </location>
</feature>
<evidence type="ECO:0000259" key="3">
    <source>
        <dbReference type="Pfam" id="PF12090"/>
    </source>
</evidence>
<feature type="region of interest" description="Disordered" evidence="2">
    <location>
        <begin position="525"/>
        <end position="588"/>
    </location>
</feature>
<feature type="domain" description="Spt20-like SEP" evidence="3">
    <location>
        <begin position="70"/>
        <end position="225"/>
    </location>
</feature>
<reference evidence="4" key="1">
    <citation type="submission" date="2021-01" db="EMBL/GenBank/DDBJ databases">
        <authorList>
            <person name="Lovell J.T."/>
            <person name="Bentley N."/>
            <person name="Bhattarai G."/>
            <person name="Jenkins J.W."/>
            <person name="Sreedasyam A."/>
            <person name="Alarcon Y."/>
            <person name="Bock C."/>
            <person name="Boston L."/>
            <person name="Carlson J."/>
            <person name="Cervantes K."/>
            <person name="Clermont K."/>
            <person name="Krom N."/>
            <person name="Kubenka K."/>
            <person name="Mamidi S."/>
            <person name="Mattison C."/>
            <person name="Monteros M."/>
            <person name="Pisani C."/>
            <person name="Plott C."/>
            <person name="Rajasekar S."/>
            <person name="Rhein H.S."/>
            <person name="Rohla C."/>
            <person name="Song M."/>
            <person name="Hilaire R.S."/>
            <person name="Shu S."/>
            <person name="Wells L."/>
            <person name="Wang X."/>
            <person name="Webber J."/>
            <person name="Heerema R.J."/>
            <person name="Klein P."/>
            <person name="Conner P."/>
            <person name="Grauke L."/>
            <person name="Grimwood J."/>
            <person name="Schmutz J."/>
            <person name="Randall J.J."/>
        </authorList>
    </citation>
    <scope>NUCLEOTIDE SEQUENCE</scope>
    <source>
        <tissue evidence="4">Leaf</tissue>
    </source>
</reference>
<feature type="region of interest" description="Disordered" evidence="2">
    <location>
        <begin position="924"/>
        <end position="1014"/>
    </location>
</feature>
<gene>
    <name evidence="4" type="ORF">I3842_02G131000</name>
</gene>
<keyword evidence="1" id="KW-0175">Coiled coil</keyword>
<comment type="caution">
    <text evidence="4">The sequence shown here is derived from an EMBL/GenBank/DDBJ whole genome shotgun (WGS) entry which is preliminary data.</text>
</comment>
<feature type="region of interest" description="Disordered" evidence="2">
    <location>
        <begin position="610"/>
        <end position="669"/>
    </location>
</feature>
<sequence length="1014" mass="109274">MGISFKISKTGTRFHPKPLLPPEVKVVDDLSETSKDSSRKLQCDLIEGAEDAAGVSAPSWSSEGLLPSAENEVSFTLNLFEDGYSIGKPTENEAAHQATLQDVRKLLHPYGRVSETLFSAIESGRLPGDILDDIPCKFVDGALVCEVRDYRKCAFYQGSGDPKNNGYPVVSKVCLKMSLENVVKDIPLISNNSWTYGNLMEVESRILKALQPQLHLDPTPKLDRLCNNPVPTKLDLSLSSVRKKRLRQPPEVTVTSSIKTHGKTVCIDRVPESSNSRLGDTGIISGNVMPQQVHENLTAQHVGPTNMLALRPKSFVSDASVSALPVASHQPRYQMGVGTPRSMQDPGSGLAINASGASPAGQDMMISYAENVNSSVSVLGKRESQDGQMSPLSSFNKRARPSPVALDGMQQQQIGPHGDGLHRSDVNWKNTLLQQQAMARGSPYANTGIQKFSQQVFEGALNQDAGTMPFTAGQQGTRYVTKEEHFEIDKIDGSDIHCSKNDMQVMETETGHLDPQQARRQRLPHNSFMRSNFPQTSWNNLGQRMEKDPRKDDQLHKRKSVQSPRISTGALAQSQLSSKSGEFSSSSVGPHFGQVATAAALVASQKETAISTSVPSVGGATSLASSANDSMQHQHQAQIAAKRRSNSLPKTPQHQFQRSPMIHPTNSLSHLSAIGQNSNMQLGNHMVNKPSALPIQLLQQQQQPQMQRKMMMGLGTAVGMGNMGNNVVGLGGLGSAVGMGAARGIGGTGMSAPMGPISGISNVGQNSMNLSQTSNINNAINQQFRSGLNSQALMASKLRLAPNRGANMLGGPQSSIAGISGARQIHPVSAGLSMLSQSLTRANMSPMQRAAMGPMGLHKLMAGINPHMNQQQQQQQQLQQQQQQQYQQQQQQQFQQQQQQFQQQQQQFQQQLQQQQDTTSQLQAVVSPSQVGSPSTVGIPQLNQQTSPQQMSQRTPMSPQQLSSGAIHAISAGNPDACPASPQLSSQTLGSVGSIANSPMDLQGVNKSNSVNNA</sequence>
<feature type="compositionally biased region" description="Polar residues" evidence="2">
    <location>
        <begin position="982"/>
        <end position="997"/>
    </location>
</feature>
<dbReference type="InterPro" id="IPR046468">
    <property type="entry name" value="Spt20-like_SEP"/>
</dbReference>
<feature type="coiled-coil region" evidence="1">
    <location>
        <begin position="868"/>
        <end position="918"/>
    </location>
</feature>
<dbReference type="InterPro" id="IPR021950">
    <property type="entry name" value="Spt20"/>
</dbReference>
<dbReference type="EMBL" id="CM031826">
    <property type="protein sequence ID" value="KAG6727521.1"/>
    <property type="molecule type" value="Genomic_DNA"/>
</dbReference>
<feature type="compositionally biased region" description="Polar residues" evidence="2">
    <location>
        <begin position="561"/>
        <end position="573"/>
    </location>
</feature>
<accession>A0A922K0Q5</accession>
<dbReference type="PANTHER" id="PTHR13526:SF8">
    <property type="entry name" value="TRANSCRIPTION FACTOR SPT20 HOMOLOG"/>
    <property type="match status" value="1"/>
</dbReference>
<feature type="compositionally biased region" description="Polar residues" evidence="2">
    <location>
        <begin position="528"/>
        <end position="542"/>
    </location>
</feature>
<feature type="compositionally biased region" description="Low complexity" evidence="2">
    <location>
        <begin position="574"/>
        <end position="587"/>
    </location>
</feature>
<dbReference type="AlphaFoldDB" id="A0A922K0Q5"/>
<dbReference type="PANTHER" id="PTHR13526">
    <property type="entry name" value="TRANSCRIPTION FACTOR SPT20 HOMOLOG"/>
    <property type="match status" value="1"/>
</dbReference>
<protein>
    <recommendedName>
        <fullName evidence="3">Spt20-like SEP domain-containing protein</fullName>
    </recommendedName>
</protein>
<organism evidence="4 5">
    <name type="scientific">Carya illinoinensis</name>
    <name type="common">Pecan</name>
    <dbReference type="NCBI Taxonomy" id="32201"/>
    <lineage>
        <taxon>Eukaryota</taxon>
        <taxon>Viridiplantae</taxon>
        <taxon>Streptophyta</taxon>
        <taxon>Embryophyta</taxon>
        <taxon>Tracheophyta</taxon>
        <taxon>Spermatophyta</taxon>
        <taxon>Magnoliopsida</taxon>
        <taxon>eudicotyledons</taxon>
        <taxon>Gunneridae</taxon>
        <taxon>Pentapetalae</taxon>
        <taxon>rosids</taxon>
        <taxon>fabids</taxon>
        <taxon>Fagales</taxon>
        <taxon>Juglandaceae</taxon>
        <taxon>Carya</taxon>
    </lineage>
</organism>
<feature type="compositionally biased region" description="Polar residues" evidence="2">
    <location>
        <begin position="622"/>
        <end position="637"/>
    </location>
</feature>
<dbReference type="Pfam" id="PF12090">
    <property type="entry name" value="Spt20_SEP"/>
    <property type="match status" value="1"/>
</dbReference>
<name>A0A922K0Q5_CARIL</name>
<dbReference type="GO" id="GO:0003712">
    <property type="term" value="F:transcription coregulator activity"/>
    <property type="evidence" value="ECO:0007669"/>
    <property type="project" value="InterPro"/>
</dbReference>